<reference evidence="2 3" key="1">
    <citation type="submission" date="2021-03" db="EMBL/GenBank/DDBJ databases">
        <title>Whole genome sequence of Jiella sp. MQZ13P-4.</title>
        <authorList>
            <person name="Tuo L."/>
        </authorList>
    </citation>
    <scope>NUCLEOTIDE SEQUENCE [LARGE SCALE GENOMIC DNA]</scope>
    <source>
        <strain evidence="2 3">MQZ13P-4</strain>
    </source>
</reference>
<sequence>MSETLFPTRWKKDKPPSIERFMATFPRGSPRLGTRPRWPDVEDRMDSYFNDECLSAQLVAVAKARDLDADFGPHIGKARLQDWNLTRFAIENDYIFATTNRRDFLKECEPLDVSK</sequence>
<gene>
    <name evidence="2" type="ORF">J1C47_03535</name>
</gene>
<dbReference type="RefSeq" id="WP_207349340.1">
    <property type="nucleotide sequence ID" value="NZ_JAFMPY010000003.1"/>
</dbReference>
<organism evidence="2 3">
    <name type="scientific">Jiella sonneratiae</name>
    <dbReference type="NCBI Taxonomy" id="2816856"/>
    <lineage>
        <taxon>Bacteria</taxon>
        <taxon>Pseudomonadati</taxon>
        <taxon>Pseudomonadota</taxon>
        <taxon>Alphaproteobacteria</taxon>
        <taxon>Hyphomicrobiales</taxon>
        <taxon>Aurantimonadaceae</taxon>
        <taxon>Jiella</taxon>
    </lineage>
</organism>
<dbReference type="EMBL" id="JAFMPY010000003">
    <property type="protein sequence ID" value="MBO0902699.1"/>
    <property type="molecule type" value="Genomic_DNA"/>
</dbReference>
<comment type="caution">
    <text evidence="2">The sequence shown here is derived from an EMBL/GenBank/DDBJ whole genome shotgun (WGS) entry which is preliminary data.</text>
</comment>
<accession>A0ABS3IZ56</accession>
<name>A0ABS3IZ56_9HYPH</name>
<proteinExistence type="predicted"/>
<evidence type="ECO:0000259" key="1">
    <source>
        <dbReference type="Pfam" id="PF18480"/>
    </source>
</evidence>
<protein>
    <recommendedName>
        <fullName evidence="1">DUF5615 domain-containing protein</fullName>
    </recommendedName>
</protein>
<evidence type="ECO:0000313" key="2">
    <source>
        <dbReference type="EMBL" id="MBO0902699.1"/>
    </source>
</evidence>
<feature type="domain" description="DUF5615" evidence="1">
    <location>
        <begin position="50"/>
        <end position="105"/>
    </location>
</feature>
<evidence type="ECO:0000313" key="3">
    <source>
        <dbReference type="Proteomes" id="UP000664288"/>
    </source>
</evidence>
<dbReference type="Pfam" id="PF18480">
    <property type="entry name" value="DUF5615"/>
    <property type="match status" value="1"/>
</dbReference>
<dbReference type="InterPro" id="IPR041049">
    <property type="entry name" value="DUF5615"/>
</dbReference>
<dbReference type="Proteomes" id="UP000664288">
    <property type="component" value="Unassembled WGS sequence"/>
</dbReference>
<keyword evidence="3" id="KW-1185">Reference proteome</keyword>